<keyword evidence="8 14" id="KW-0378">Hydrolase</keyword>
<evidence type="ECO:0000256" key="7">
    <source>
        <dbReference type="ARBA" id="ARBA00022737"/>
    </source>
</evidence>
<dbReference type="Pfam" id="PF02163">
    <property type="entry name" value="Peptidase_M50"/>
    <property type="match status" value="2"/>
</dbReference>
<evidence type="ECO:0000256" key="1">
    <source>
        <dbReference type="ARBA" id="ARBA00004651"/>
    </source>
</evidence>
<feature type="active site" evidence="15">
    <location>
        <position position="59"/>
    </location>
</feature>
<dbReference type="CDD" id="cd06164">
    <property type="entry name" value="S2P-M50_SpoIVFB_CBS"/>
    <property type="match status" value="1"/>
</dbReference>
<evidence type="ECO:0000256" key="5">
    <source>
        <dbReference type="ARBA" id="ARBA00022692"/>
    </source>
</evidence>
<comment type="similarity">
    <text evidence="2 14">Belongs to the peptidase M50B family.</text>
</comment>
<evidence type="ECO:0000256" key="14">
    <source>
        <dbReference type="PIRNR" id="PIRNR006404"/>
    </source>
</evidence>
<feature type="binding site" evidence="16">
    <location>
        <position position="62"/>
    </location>
    <ligand>
        <name>Zn(2+)</name>
        <dbReference type="ChEBI" id="CHEBI:29105"/>
        <note>catalytic</note>
    </ligand>
</feature>
<keyword evidence="20" id="KW-1185">Reference proteome</keyword>
<dbReference type="AlphaFoldDB" id="A3VJM4"/>
<feature type="binding site" evidence="16">
    <location>
        <position position="160"/>
    </location>
    <ligand>
        <name>Zn(2+)</name>
        <dbReference type="ChEBI" id="CHEBI:29105"/>
        <note>catalytic</note>
    </ligand>
</feature>
<evidence type="ECO:0000256" key="10">
    <source>
        <dbReference type="ARBA" id="ARBA00022989"/>
    </source>
</evidence>
<dbReference type="SUPFAM" id="SSF54631">
    <property type="entry name" value="CBS-domain pair"/>
    <property type="match status" value="1"/>
</dbReference>
<dbReference type="PIRSF" id="PIRSF006404">
    <property type="entry name" value="UCP006404_Pept_M50_CBS"/>
    <property type="match status" value="1"/>
</dbReference>
<feature type="domain" description="Peptidase M50" evidence="18">
    <location>
        <begin position="47"/>
        <end position="120"/>
    </location>
</feature>
<dbReference type="InterPro" id="IPR000644">
    <property type="entry name" value="CBS_dom"/>
</dbReference>
<comment type="subcellular location">
    <subcellularLocation>
        <location evidence="1 14">Cell membrane</location>
        <topology evidence="1 14">Multi-pass membrane protein</topology>
    </subcellularLocation>
</comment>
<evidence type="ECO:0000313" key="19">
    <source>
        <dbReference type="EMBL" id="EAQ11601.1"/>
    </source>
</evidence>
<dbReference type="eggNOG" id="COG0517">
    <property type="taxonomic scope" value="Bacteria"/>
</dbReference>
<feature type="transmembrane region" description="Helical" evidence="14">
    <location>
        <begin position="203"/>
        <end position="220"/>
    </location>
</feature>
<gene>
    <name evidence="19" type="ORF">RB2654_04199</name>
</gene>
<dbReference type="GO" id="GO:0006508">
    <property type="term" value="P:proteolysis"/>
    <property type="evidence" value="ECO:0007669"/>
    <property type="project" value="UniProtKB-KW"/>
</dbReference>
<dbReference type="STRING" id="314271.RB2654_04199"/>
<dbReference type="HOGENOM" id="CLU_037123_1_2_5"/>
<evidence type="ECO:0000256" key="3">
    <source>
        <dbReference type="ARBA" id="ARBA00022475"/>
    </source>
</evidence>
<evidence type="ECO:0000256" key="16">
    <source>
        <dbReference type="PIRSR" id="PIRSR006404-2"/>
    </source>
</evidence>
<dbReference type="CDD" id="cd02205">
    <property type="entry name" value="CBS_pair_SF"/>
    <property type="match status" value="1"/>
</dbReference>
<keyword evidence="9 14" id="KW-0862">Zinc</keyword>
<keyword evidence="11 14" id="KW-0482">Metalloprotease</keyword>
<evidence type="ECO:0000259" key="17">
    <source>
        <dbReference type="Pfam" id="PF00571"/>
    </source>
</evidence>
<proteinExistence type="inferred from homology"/>
<dbReference type="Proteomes" id="UP000002931">
    <property type="component" value="Unassembled WGS sequence"/>
</dbReference>
<comment type="cofactor">
    <cofactor evidence="14 16">
        <name>Zn(2+)</name>
        <dbReference type="ChEBI" id="CHEBI:29105"/>
    </cofactor>
    <text evidence="14 16">Binds 1 zinc ion per subunit.</text>
</comment>
<accession>A3VJM4</accession>
<dbReference type="PANTHER" id="PTHR39188">
    <property type="entry name" value="MEMBRANE-ASSOCIATED ZINC METALLOPROTEASE M50B"/>
    <property type="match status" value="1"/>
</dbReference>
<dbReference type="OrthoDB" id="9781963at2"/>
<evidence type="ECO:0000256" key="12">
    <source>
        <dbReference type="ARBA" id="ARBA00023122"/>
    </source>
</evidence>
<feature type="transmembrane region" description="Helical" evidence="14">
    <location>
        <begin position="98"/>
        <end position="121"/>
    </location>
</feature>
<evidence type="ECO:0000313" key="20">
    <source>
        <dbReference type="Proteomes" id="UP000002931"/>
    </source>
</evidence>
<dbReference type="Pfam" id="PF00571">
    <property type="entry name" value="CBS"/>
    <property type="match status" value="1"/>
</dbReference>
<evidence type="ECO:0000256" key="13">
    <source>
        <dbReference type="ARBA" id="ARBA00023136"/>
    </source>
</evidence>
<keyword evidence="3 14" id="KW-1003">Cell membrane</keyword>
<keyword evidence="6 14" id="KW-0479">Metal-binding</keyword>
<keyword evidence="5 14" id="KW-0812">Transmembrane</keyword>
<evidence type="ECO:0000256" key="6">
    <source>
        <dbReference type="ARBA" id="ARBA00022723"/>
    </source>
</evidence>
<feature type="transmembrane region" description="Helical" evidence="14">
    <location>
        <begin position="141"/>
        <end position="157"/>
    </location>
</feature>
<dbReference type="InterPro" id="IPR008915">
    <property type="entry name" value="Peptidase_M50"/>
</dbReference>
<keyword evidence="4 14" id="KW-0645">Protease</keyword>
<protein>
    <recommendedName>
        <fullName evidence="14">Zinc metalloprotease</fullName>
    </recommendedName>
</protein>
<evidence type="ECO:0000256" key="15">
    <source>
        <dbReference type="PIRSR" id="PIRSR006404-1"/>
    </source>
</evidence>
<dbReference type="InterPro" id="IPR016483">
    <property type="entry name" value="UCP006404_Pept_M50_CBS"/>
</dbReference>
<reference evidence="19 20" key="1">
    <citation type="journal article" date="2010" name="J. Bacteriol.">
        <title>Genome sequences of Pelagibaca bermudensis HTCC2601T and Maritimibacter alkaliphilus HTCC2654T, the type strains of two marine Roseobacter genera.</title>
        <authorList>
            <person name="Thrash J.C."/>
            <person name="Cho J.C."/>
            <person name="Ferriera S."/>
            <person name="Johnson J."/>
            <person name="Vergin K.L."/>
            <person name="Giovannoni S.J."/>
        </authorList>
    </citation>
    <scope>NUCLEOTIDE SEQUENCE [LARGE SCALE GENOMIC DNA]</scope>
    <source>
        <strain evidence="19 20">HTCC2654</strain>
    </source>
</reference>
<feature type="transmembrane region" description="Helical" evidence="14">
    <location>
        <begin position="41"/>
        <end position="60"/>
    </location>
</feature>
<dbReference type="GO" id="GO:0046872">
    <property type="term" value="F:metal ion binding"/>
    <property type="evidence" value="ECO:0007669"/>
    <property type="project" value="UniProtKB-UniRule"/>
</dbReference>
<evidence type="ECO:0000256" key="8">
    <source>
        <dbReference type="ARBA" id="ARBA00022801"/>
    </source>
</evidence>
<evidence type="ECO:0000256" key="9">
    <source>
        <dbReference type="ARBA" id="ARBA00022833"/>
    </source>
</evidence>
<keyword evidence="13 14" id="KW-0472">Membrane</keyword>
<dbReference type="Gene3D" id="3.10.580.10">
    <property type="entry name" value="CBS-domain"/>
    <property type="match status" value="1"/>
</dbReference>
<dbReference type="eggNOG" id="COG1994">
    <property type="taxonomic scope" value="Bacteria"/>
</dbReference>
<dbReference type="InterPro" id="IPR046342">
    <property type="entry name" value="CBS_dom_sf"/>
</dbReference>
<feature type="binding site" evidence="16">
    <location>
        <position position="58"/>
    </location>
    <ligand>
        <name>Zn(2+)</name>
        <dbReference type="ChEBI" id="CHEBI:29105"/>
        <note>catalytic</note>
    </ligand>
</feature>
<evidence type="ECO:0000256" key="11">
    <source>
        <dbReference type="ARBA" id="ARBA00023049"/>
    </source>
</evidence>
<keyword evidence="7" id="KW-0677">Repeat</keyword>
<organism evidence="19 20">
    <name type="scientific">Maritimibacter alkaliphilus HTCC2654</name>
    <dbReference type="NCBI Taxonomy" id="314271"/>
    <lineage>
        <taxon>Bacteria</taxon>
        <taxon>Pseudomonadati</taxon>
        <taxon>Pseudomonadota</taxon>
        <taxon>Alphaproteobacteria</taxon>
        <taxon>Rhodobacterales</taxon>
        <taxon>Roseobacteraceae</taxon>
        <taxon>Maritimibacter</taxon>
    </lineage>
</organism>
<dbReference type="PANTHER" id="PTHR39188:SF3">
    <property type="entry name" value="STAGE IV SPORULATION PROTEIN FB"/>
    <property type="match status" value="1"/>
</dbReference>
<keyword evidence="12" id="KW-0129">CBS domain</keyword>
<comment type="caution">
    <text evidence="19">The sequence shown here is derived from an EMBL/GenBank/DDBJ whole genome shotgun (WGS) entry which is preliminary data.</text>
</comment>
<evidence type="ECO:0000259" key="18">
    <source>
        <dbReference type="Pfam" id="PF02163"/>
    </source>
</evidence>
<keyword evidence="10 14" id="KW-1133">Transmembrane helix</keyword>
<feature type="domain" description="Peptidase M50" evidence="18">
    <location>
        <begin position="141"/>
        <end position="189"/>
    </location>
</feature>
<feature type="domain" description="CBS" evidence="17">
    <location>
        <begin position="300"/>
        <end position="350"/>
    </location>
</feature>
<sequence>MRWSFPIGRLLGSELRVHATFLILLAYVGGSAYSFGGLDAALVNVAYVLALFACVIAHEYGHALTARRFGIPTPDITLLPIGGVARLMRIPEKPGQEVLVALAGPAVNVVIFFVLWITAGLSFEAAPLTGGMTFADLPRELATLNLILAAFNMIPAFPMDGGRVLRATLAMVTDRVKATRIAAGVGQVLAVGFGIYGFYIGSFIYPIIAVFIFMAARAEARDVRLRAMAKTETAGNVMATGFKALGTSLTLEQAREAFDRERVAEFPVVDSASRRITGLLARKQLDDQYHTLGAQAPITRVMATNVPVVQDGTPLAHVLRLLNSAPAVAVTDATGEVAGYISHRTVMDRLGR</sequence>
<name>A3VJM4_9RHOB</name>
<dbReference type="RefSeq" id="WP_008328945.1">
    <property type="nucleotide sequence ID" value="NZ_CH902578.1"/>
</dbReference>
<evidence type="ECO:0000256" key="4">
    <source>
        <dbReference type="ARBA" id="ARBA00022670"/>
    </source>
</evidence>
<dbReference type="GO" id="GO:0005886">
    <property type="term" value="C:plasma membrane"/>
    <property type="evidence" value="ECO:0007669"/>
    <property type="project" value="UniProtKB-SubCell"/>
</dbReference>
<dbReference type="EMBL" id="AAMT01000014">
    <property type="protein sequence ID" value="EAQ11601.1"/>
    <property type="molecule type" value="Genomic_DNA"/>
</dbReference>
<evidence type="ECO:0000256" key="2">
    <source>
        <dbReference type="ARBA" id="ARBA00007931"/>
    </source>
</evidence>
<dbReference type="GO" id="GO:0008237">
    <property type="term" value="F:metallopeptidase activity"/>
    <property type="evidence" value="ECO:0007669"/>
    <property type="project" value="UniProtKB-UniRule"/>
</dbReference>
<feature type="transmembrane region" description="Helical" evidence="14">
    <location>
        <begin position="15"/>
        <end position="35"/>
    </location>
</feature>